<evidence type="ECO:0000313" key="2">
    <source>
        <dbReference type="Proteomes" id="UP000521872"/>
    </source>
</evidence>
<keyword evidence="2" id="KW-1185">Reference proteome</keyword>
<dbReference type="EMBL" id="JAACJL010000057">
    <property type="protein sequence ID" value="KAF4612253.1"/>
    <property type="molecule type" value="Genomic_DNA"/>
</dbReference>
<comment type="caution">
    <text evidence="1">The sequence shown here is derived from an EMBL/GenBank/DDBJ whole genome shotgun (WGS) entry which is preliminary data.</text>
</comment>
<name>A0A8H4VJM0_9AGAR</name>
<proteinExistence type="predicted"/>
<gene>
    <name evidence="1" type="ORF">D9613_004052</name>
</gene>
<protein>
    <submittedName>
        <fullName evidence="1">Uncharacterized protein</fullName>
    </submittedName>
</protein>
<organism evidence="1 2">
    <name type="scientific">Agrocybe pediades</name>
    <dbReference type="NCBI Taxonomy" id="84607"/>
    <lineage>
        <taxon>Eukaryota</taxon>
        <taxon>Fungi</taxon>
        <taxon>Dikarya</taxon>
        <taxon>Basidiomycota</taxon>
        <taxon>Agaricomycotina</taxon>
        <taxon>Agaricomycetes</taxon>
        <taxon>Agaricomycetidae</taxon>
        <taxon>Agaricales</taxon>
        <taxon>Agaricineae</taxon>
        <taxon>Strophariaceae</taxon>
        <taxon>Agrocybe</taxon>
    </lineage>
</organism>
<sequence>MGSSISGIGFWTSEDSYYDHIPDVEEVYEVRRLLLQWVPAELAVKITDDAEYWPCSTFSAEIDARSLFISQQIGPTCCALTPKLGEWINVRGSGLFKIRRVNFRIASHDQGWGGESNLPSEYLGSYTWFEAAIVRDFKANAGVPFVKETLKFRGTDRAPVSNEDEETKTYSNEFGQLTTVKNPKDTDKDVWHIQRNVRASASEKVHEIFWTDEEPEEGVNELEVIDSTGAGVGAGFVRSLKPSDRIAVIGRAQYDAWVNHVKAVDVQVFYSV</sequence>
<dbReference type="AlphaFoldDB" id="A0A8H4VJM0"/>
<dbReference type="Proteomes" id="UP000521872">
    <property type="component" value="Unassembled WGS sequence"/>
</dbReference>
<evidence type="ECO:0000313" key="1">
    <source>
        <dbReference type="EMBL" id="KAF4612253.1"/>
    </source>
</evidence>
<reference evidence="1 2" key="1">
    <citation type="submission" date="2019-12" db="EMBL/GenBank/DDBJ databases">
        <authorList>
            <person name="Floudas D."/>
            <person name="Bentzer J."/>
            <person name="Ahren D."/>
            <person name="Johansson T."/>
            <person name="Persson P."/>
            <person name="Tunlid A."/>
        </authorList>
    </citation>
    <scope>NUCLEOTIDE SEQUENCE [LARGE SCALE GENOMIC DNA]</scope>
    <source>
        <strain evidence="1 2">CBS 102.39</strain>
    </source>
</reference>
<accession>A0A8H4VJM0</accession>